<dbReference type="Proteomes" id="UP000232323">
    <property type="component" value="Unassembled WGS sequence"/>
</dbReference>
<comment type="caution">
    <text evidence="1">The sequence shown here is derived from an EMBL/GenBank/DDBJ whole genome shotgun (WGS) entry which is preliminary data.</text>
</comment>
<proteinExistence type="predicted"/>
<organism evidence="1 2">
    <name type="scientific">Chlamydomonas eustigma</name>
    <dbReference type="NCBI Taxonomy" id="1157962"/>
    <lineage>
        <taxon>Eukaryota</taxon>
        <taxon>Viridiplantae</taxon>
        <taxon>Chlorophyta</taxon>
        <taxon>core chlorophytes</taxon>
        <taxon>Chlorophyceae</taxon>
        <taxon>CS clade</taxon>
        <taxon>Chlamydomonadales</taxon>
        <taxon>Chlamydomonadaceae</taxon>
        <taxon>Chlamydomonas</taxon>
    </lineage>
</organism>
<dbReference type="Pfam" id="PF03747">
    <property type="entry name" value="ADP_ribosyl_GH"/>
    <property type="match status" value="1"/>
</dbReference>
<dbReference type="InterPro" id="IPR036705">
    <property type="entry name" value="Ribosyl_crysJ1_sf"/>
</dbReference>
<reference evidence="1 2" key="1">
    <citation type="submission" date="2017-08" db="EMBL/GenBank/DDBJ databases">
        <title>Acidophilic green algal genome provides insights into adaptation to an acidic environment.</title>
        <authorList>
            <person name="Hirooka S."/>
            <person name="Hirose Y."/>
            <person name="Kanesaki Y."/>
            <person name="Higuchi S."/>
            <person name="Fujiwara T."/>
            <person name="Onuma R."/>
            <person name="Era A."/>
            <person name="Ohbayashi R."/>
            <person name="Uzuka A."/>
            <person name="Nozaki H."/>
            <person name="Yoshikawa H."/>
            <person name="Miyagishima S.Y."/>
        </authorList>
    </citation>
    <scope>NUCLEOTIDE SEQUENCE [LARGE SCALE GENOMIC DNA]</scope>
    <source>
        <strain evidence="1 2">NIES-2499</strain>
    </source>
</reference>
<dbReference type="InterPro" id="IPR005502">
    <property type="entry name" value="Ribosyl_crysJ1"/>
</dbReference>
<dbReference type="OrthoDB" id="547734at2759"/>
<evidence type="ECO:0000313" key="2">
    <source>
        <dbReference type="Proteomes" id="UP000232323"/>
    </source>
</evidence>
<dbReference type="AlphaFoldDB" id="A0A250XBM3"/>
<dbReference type="SUPFAM" id="SSF101478">
    <property type="entry name" value="ADP-ribosylglycohydrolase"/>
    <property type="match status" value="1"/>
</dbReference>
<evidence type="ECO:0008006" key="3">
    <source>
        <dbReference type="Google" id="ProtNLM"/>
    </source>
</evidence>
<keyword evidence="2" id="KW-1185">Reference proteome</keyword>
<protein>
    <recommendedName>
        <fullName evidence="3">ADP-ribosylglycohydrolase</fullName>
    </recommendedName>
</protein>
<dbReference type="EMBL" id="BEGY01000053">
    <property type="protein sequence ID" value="GAX80493.1"/>
    <property type="molecule type" value="Genomic_DNA"/>
</dbReference>
<dbReference type="PANTHER" id="PTHR16222">
    <property type="entry name" value="ADP-RIBOSYLGLYCOHYDROLASE"/>
    <property type="match status" value="1"/>
</dbReference>
<dbReference type="InterPro" id="IPR050792">
    <property type="entry name" value="ADP-ribosylglycohydrolase"/>
</dbReference>
<dbReference type="PANTHER" id="PTHR16222:SF17">
    <property type="entry name" value="SELENOPROTEIN J"/>
    <property type="match status" value="1"/>
</dbReference>
<accession>A0A250XBM3</accession>
<evidence type="ECO:0000313" key="1">
    <source>
        <dbReference type="EMBL" id="GAX80493.1"/>
    </source>
</evidence>
<gene>
    <name evidence="1" type="ORF">CEUSTIGMA_g7931.t1</name>
</gene>
<dbReference type="Gene3D" id="1.10.4080.10">
    <property type="entry name" value="ADP-ribosylation/Crystallin J1"/>
    <property type="match status" value="1"/>
</dbReference>
<sequence length="317" mass="34467">MPLHWIYDIQKINDLLKAEGRENAPEFFPTPSCSFYQASFGDQSPYGAELVPLLRTLASSTGDFSADSYAKEIVDYFTSSTAYRNASIRGVITNYEEGKRGIACGHATDFQANCFAKAALIVAKYGGKPELLNVAEKAIRVQQNNDDAVRYGLTAVKLMEKVVVEGHTIDQALMWLSCEGSLDEEMKALVKRGIGAKVAPLKELQFEPAEYMKEMMTKASALSDSLPPFTWSVWCNGPACGNPAAFVNVVMAGAVYENSYVDGVRANLMAGGDNCSRGCMVGALLAAQGGLDSIPVEWRKQTKGYAEYEALVDKMLA</sequence>
<dbReference type="STRING" id="1157962.A0A250XBM3"/>
<name>A0A250XBM3_9CHLO</name>